<dbReference type="SUPFAM" id="SSF56672">
    <property type="entry name" value="DNA/RNA polymerases"/>
    <property type="match status" value="1"/>
</dbReference>
<accession>A0A9Q3DJH4</accession>
<proteinExistence type="predicted"/>
<evidence type="ECO:0000313" key="2">
    <source>
        <dbReference type="Proteomes" id="UP000765509"/>
    </source>
</evidence>
<organism evidence="1 2">
    <name type="scientific">Austropuccinia psidii MF-1</name>
    <dbReference type="NCBI Taxonomy" id="1389203"/>
    <lineage>
        <taxon>Eukaryota</taxon>
        <taxon>Fungi</taxon>
        <taxon>Dikarya</taxon>
        <taxon>Basidiomycota</taxon>
        <taxon>Pucciniomycotina</taxon>
        <taxon>Pucciniomycetes</taxon>
        <taxon>Pucciniales</taxon>
        <taxon>Sphaerophragmiaceae</taxon>
        <taxon>Austropuccinia</taxon>
    </lineage>
</organism>
<gene>
    <name evidence="1" type="ORF">O181_042488</name>
</gene>
<evidence type="ECO:0008006" key="3">
    <source>
        <dbReference type="Google" id="ProtNLM"/>
    </source>
</evidence>
<protein>
    <recommendedName>
        <fullName evidence="3">Reverse transcriptase Ty1/copia-type domain-containing protein</fullName>
    </recommendedName>
</protein>
<dbReference type="OrthoDB" id="418237at2759"/>
<reference evidence="1" key="1">
    <citation type="submission" date="2021-03" db="EMBL/GenBank/DDBJ databases">
        <title>Draft genome sequence of rust myrtle Austropuccinia psidii MF-1, a brazilian biotype.</title>
        <authorList>
            <person name="Quecine M.C."/>
            <person name="Pachon D.M.R."/>
            <person name="Bonatelli M.L."/>
            <person name="Correr F.H."/>
            <person name="Franceschini L.M."/>
            <person name="Leite T.F."/>
            <person name="Margarido G.R.A."/>
            <person name="Almeida C.A."/>
            <person name="Ferrarezi J.A."/>
            <person name="Labate C.A."/>
        </authorList>
    </citation>
    <scope>NUCLEOTIDE SEQUENCE</scope>
    <source>
        <strain evidence="1">MF-1</strain>
    </source>
</reference>
<dbReference type="CDD" id="cd09272">
    <property type="entry name" value="RNase_HI_RT_Ty1"/>
    <property type="match status" value="1"/>
</dbReference>
<dbReference type="Proteomes" id="UP000765509">
    <property type="component" value="Unassembled WGS sequence"/>
</dbReference>
<comment type="caution">
    <text evidence="1">The sequence shown here is derived from an EMBL/GenBank/DDBJ whole genome shotgun (WGS) entry which is preliminary data.</text>
</comment>
<evidence type="ECO:0000313" key="1">
    <source>
        <dbReference type="EMBL" id="MBW0502773.1"/>
    </source>
</evidence>
<dbReference type="PANTHER" id="PTHR11439">
    <property type="entry name" value="GAG-POL-RELATED RETROTRANSPOSON"/>
    <property type="match status" value="1"/>
</dbReference>
<sequence>MEDGISLDQQHFTEALLEQYGMDTSKAVTTPLTPNEHLHPATDNEIAAFKDLKVNYRSAIGSINYLSTETRPDLSFPVSTLSQYLERPGNKHWQEFLHVLKYLRGTSSVGLWYPVDKGNEVTAYSDADWGNCKITCRSTTGYLACFHNCLVLWKTEKQPSVSISTAEAEYKAVCDPTSELLWFKNWCEEAKLVTFNEPIRIYKDNQSCIKTANGDCNLNNKHMKHVDIQLHFIKEAIQNNLIWLLYTPSTHMLADFLTESVNKITLENSLHGLNLLRLGVRGDVEILTQKGLVLSRTPSSNNIPIETRISINADTVQQ</sequence>
<dbReference type="InterPro" id="IPR043502">
    <property type="entry name" value="DNA/RNA_pol_sf"/>
</dbReference>
<dbReference type="PANTHER" id="PTHR11439:SF463">
    <property type="entry name" value="REVERSE TRANSCRIPTASE TY1_COPIA-TYPE DOMAIN-CONTAINING PROTEIN"/>
    <property type="match status" value="1"/>
</dbReference>
<name>A0A9Q3DJH4_9BASI</name>
<keyword evidence="2" id="KW-1185">Reference proteome</keyword>
<dbReference type="AlphaFoldDB" id="A0A9Q3DJH4"/>
<dbReference type="EMBL" id="AVOT02017006">
    <property type="protein sequence ID" value="MBW0502773.1"/>
    <property type="molecule type" value="Genomic_DNA"/>
</dbReference>